<dbReference type="SMART" id="SM00388">
    <property type="entry name" value="HisKA"/>
    <property type="match status" value="1"/>
</dbReference>
<keyword evidence="6" id="KW-0418">Kinase</keyword>
<dbReference type="InterPro" id="IPR036097">
    <property type="entry name" value="HisK_dim/P_sf"/>
</dbReference>
<dbReference type="FunFam" id="3.30.450.20:FF:000088">
    <property type="entry name" value="Sensory transduction histidine kinase"/>
    <property type="match status" value="1"/>
</dbReference>
<dbReference type="SMART" id="SM00086">
    <property type="entry name" value="PAC"/>
    <property type="match status" value="2"/>
</dbReference>
<dbReference type="CDD" id="cd00130">
    <property type="entry name" value="PAS"/>
    <property type="match status" value="2"/>
</dbReference>
<dbReference type="Pfam" id="PF02518">
    <property type="entry name" value="HATPase_c"/>
    <property type="match status" value="1"/>
</dbReference>
<dbReference type="Gene3D" id="3.30.450.20">
    <property type="entry name" value="PAS domain"/>
    <property type="match status" value="2"/>
</dbReference>
<dbReference type="InterPro" id="IPR004358">
    <property type="entry name" value="Sig_transdc_His_kin-like_C"/>
</dbReference>
<dbReference type="InterPro" id="IPR036890">
    <property type="entry name" value="HATPase_C_sf"/>
</dbReference>
<keyword evidence="4" id="KW-0808">Transferase</keyword>
<evidence type="ECO:0000256" key="8">
    <source>
        <dbReference type="ARBA" id="ARBA00023012"/>
    </source>
</evidence>
<dbReference type="GO" id="GO:0005524">
    <property type="term" value="F:ATP binding"/>
    <property type="evidence" value="ECO:0007669"/>
    <property type="project" value="UniProtKB-KW"/>
</dbReference>
<dbReference type="SMART" id="SM00387">
    <property type="entry name" value="HATPase_c"/>
    <property type="match status" value="1"/>
</dbReference>
<comment type="catalytic activity">
    <reaction evidence="1">
        <text>ATP + protein L-histidine = ADP + protein N-phospho-L-histidine.</text>
        <dbReference type="EC" id="2.7.13.3"/>
    </reaction>
</comment>
<evidence type="ECO:0000256" key="6">
    <source>
        <dbReference type="ARBA" id="ARBA00022777"/>
    </source>
</evidence>
<keyword evidence="3" id="KW-0597">Phosphoprotein</keyword>
<dbReference type="SMART" id="SM00091">
    <property type="entry name" value="PAS"/>
    <property type="match status" value="2"/>
</dbReference>
<dbReference type="CDD" id="cd00082">
    <property type="entry name" value="HisKA"/>
    <property type="match status" value="1"/>
</dbReference>
<keyword evidence="7" id="KW-0067">ATP-binding</keyword>
<dbReference type="Gene3D" id="1.10.287.130">
    <property type="match status" value="1"/>
</dbReference>
<dbReference type="AlphaFoldDB" id="A0A1F4S6Z2"/>
<feature type="domain" description="PAC" evidence="11">
    <location>
        <begin position="85"/>
        <end position="138"/>
    </location>
</feature>
<evidence type="ECO:0000259" key="9">
    <source>
        <dbReference type="PROSITE" id="PS50109"/>
    </source>
</evidence>
<dbReference type="EC" id="2.7.13.3" evidence="2"/>
<evidence type="ECO:0000259" key="11">
    <source>
        <dbReference type="PROSITE" id="PS50113"/>
    </source>
</evidence>
<dbReference type="Gene3D" id="2.10.70.100">
    <property type="match status" value="1"/>
</dbReference>
<dbReference type="Pfam" id="PF00512">
    <property type="entry name" value="HisKA"/>
    <property type="match status" value="1"/>
</dbReference>
<feature type="domain" description="Histidine kinase" evidence="9">
    <location>
        <begin position="271"/>
        <end position="481"/>
    </location>
</feature>
<proteinExistence type="predicted"/>
<dbReference type="InterPro" id="IPR001610">
    <property type="entry name" value="PAC"/>
</dbReference>
<dbReference type="PRINTS" id="PR00344">
    <property type="entry name" value="BCTRLSENSOR"/>
</dbReference>
<evidence type="ECO:0000259" key="10">
    <source>
        <dbReference type="PROSITE" id="PS50112"/>
    </source>
</evidence>
<dbReference type="PROSITE" id="PS50109">
    <property type="entry name" value="HIS_KIN"/>
    <property type="match status" value="1"/>
</dbReference>
<dbReference type="InterPro" id="IPR000014">
    <property type="entry name" value="PAS"/>
</dbReference>
<dbReference type="EMBL" id="MEUA01000011">
    <property type="protein sequence ID" value="OGC16215.1"/>
    <property type="molecule type" value="Genomic_DNA"/>
</dbReference>
<dbReference type="PROSITE" id="PS50112">
    <property type="entry name" value="PAS"/>
    <property type="match status" value="1"/>
</dbReference>
<dbReference type="PANTHER" id="PTHR43065:SF10">
    <property type="entry name" value="PEROXIDE STRESS-ACTIVATED HISTIDINE KINASE MAK3"/>
    <property type="match status" value="1"/>
</dbReference>
<dbReference type="Pfam" id="PF08447">
    <property type="entry name" value="PAS_3"/>
    <property type="match status" value="1"/>
</dbReference>
<dbReference type="InterPro" id="IPR013656">
    <property type="entry name" value="PAS_4"/>
</dbReference>
<keyword evidence="5" id="KW-0547">Nucleotide-binding</keyword>
<gene>
    <name evidence="12" type="ORF">A2290_00325</name>
</gene>
<name>A0A1F4S6Z2_UNCSA</name>
<organism evidence="12 13">
    <name type="scientific">candidate division WOR-1 bacterium RIFOXYB2_FULL_36_35</name>
    <dbReference type="NCBI Taxonomy" id="1802578"/>
    <lineage>
        <taxon>Bacteria</taxon>
        <taxon>Bacillati</taxon>
        <taxon>Saganbacteria</taxon>
    </lineage>
</organism>
<evidence type="ECO:0000256" key="4">
    <source>
        <dbReference type="ARBA" id="ARBA00022679"/>
    </source>
</evidence>
<dbReference type="InterPro" id="IPR035965">
    <property type="entry name" value="PAS-like_dom_sf"/>
</dbReference>
<dbReference type="SUPFAM" id="SSF55785">
    <property type="entry name" value="PYP-like sensor domain (PAS domain)"/>
    <property type="match status" value="2"/>
</dbReference>
<feature type="domain" description="PAS" evidence="10">
    <location>
        <begin position="27"/>
        <end position="81"/>
    </location>
</feature>
<dbReference type="PROSITE" id="PS50113">
    <property type="entry name" value="PAC"/>
    <property type="match status" value="2"/>
</dbReference>
<feature type="domain" description="PAC" evidence="11">
    <location>
        <begin position="210"/>
        <end position="261"/>
    </location>
</feature>
<dbReference type="InterPro" id="IPR003661">
    <property type="entry name" value="HisK_dim/P_dom"/>
</dbReference>
<keyword evidence="8" id="KW-0902">Two-component regulatory system</keyword>
<protein>
    <recommendedName>
        <fullName evidence="2">histidine kinase</fullName>
        <ecNumber evidence="2">2.7.13.3</ecNumber>
    </recommendedName>
</protein>
<dbReference type="InterPro" id="IPR005467">
    <property type="entry name" value="His_kinase_dom"/>
</dbReference>
<sequence>MMSKGRRNLGSQLKKAQEIAHLGSWELDIEENKLTWSDEVYRIFGLKPQEFEATYEAFLEYVHPDDRVAVDDAYVSSLREGRDSYQIIHRVICKNSGEVRWVQEKCEHIKNLKGKIVRSVGMVLDITERKQYEEALKRARDEWAMTFDTVPDLIAIIGPDYRISQINKSMADRIHMTKDQAIGKYCYEAVHGLYKAPAFCPHTKTCCSVKECMAEVYEPKLGGYFLISTTPIYDEKKGFMGSIHVARDITDRKRFEQGLQRLSDIGALAATVAHELRNPLGVIRLAAYNIKRKDKSGIIAENIANIDKMIVDSEQIISNLLFYSRIKEPHLKEVNAGEIIKESIAQSVAKFTGWKVKVSHDYKKLKKILFVADPVQVKELFVNILNNAFESLPEKKGIIKVEGSYSKEKNNMTISILDNGIGIDPDDLSEISRPFFTRKTNGTGLGLSVCYQIVSLHGGKIEVSSQKNKGSVFAVQLPLLRQEI</sequence>
<reference evidence="12 13" key="1">
    <citation type="journal article" date="2016" name="Nat. Commun.">
        <title>Thousands of microbial genomes shed light on interconnected biogeochemical processes in an aquifer system.</title>
        <authorList>
            <person name="Anantharaman K."/>
            <person name="Brown C.T."/>
            <person name="Hug L.A."/>
            <person name="Sharon I."/>
            <person name="Castelle C.J."/>
            <person name="Probst A.J."/>
            <person name="Thomas B.C."/>
            <person name="Singh A."/>
            <person name="Wilkins M.J."/>
            <person name="Karaoz U."/>
            <person name="Brodie E.L."/>
            <person name="Williams K.H."/>
            <person name="Hubbard S.S."/>
            <person name="Banfield J.F."/>
        </authorList>
    </citation>
    <scope>NUCLEOTIDE SEQUENCE [LARGE SCALE GENOMIC DNA]</scope>
</reference>
<evidence type="ECO:0000256" key="3">
    <source>
        <dbReference type="ARBA" id="ARBA00022553"/>
    </source>
</evidence>
<evidence type="ECO:0000256" key="2">
    <source>
        <dbReference type="ARBA" id="ARBA00012438"/>
    </source>
</evidence>
<dbReference type="PANTHER" id="PTHR43065">
    <property type="entry name" value="SENSOR HISTIDINE KINASE"/>
    <property type="match status" value="1"/>
</dbReference>
<dbReference type="SUPFAM" id="SSF55874">
    <property type="entry name" value="ATPase domain of HSP90 chaperone/DNA topoisomerase II/histidine kinase"/>
    <property type="match status" value="1"/>
</dbReference>
<dbReference type="Pfam" id="PF08448">
    <property type="entry name" value="PAS_4"/>
    <property type="match status" value="1"/>
</dbReference>
<dbReference type="GO" id="GO:0000155">
    <property type="term" value="F:phosphorelay sensor kinase activity"/>
    <property type="evidence" value="ECO:0007669"/>
    <property type="project" value="InterPro"/>
</dbReference>
<evidence type="ECO:0000256" key="7">
    <source>
        <dbReference type="ARBA" id="ARBA00022840"/>
    </source>
</evidence>
<evidence type="ECO:0000256" key="1">
    <source>
        <dbReference type="ARBA" id="ARBA00000085"/>
    </source>
</evidence>
<evidence type="ECO:0000256" key="5">
    <source>
        <dbReference type="ARBA" id="ARBA00022741"/>
    </source>
</evidence>
<evidence type="ECO:0000313" key="12">
    <source>
        <dbReference type="EMBL" id="OGC16215.1"/>
    </source>
</evidence>
<dbReference type="InterPro" id="IPR013655">
    <property type="entry name" value="PAS_fold_3"/>
</dbReference>
<dbReference type="InterPro" id="IPR000700">
    <property type="entry name" value="PAS-assoc_C"/>
</dbReference>
<evidence type="ECO:0000313" key="13">
    <source>
        <dbReference type="Proteomes" id="UP000177905"/>
    </source>
</evidence>
<accession>A0A1F4S6Z2</accession>
<dbReference type="Proteomes" id="UP000177905">
    <property type="component" value="Unassembled WGS sequence"/>
</dbReference>
<dbReference type="NCBIfam" id="TIGR00229">
    <property type="entry name" value="sensory_box"/>
    <property type="match status" value="2"/>
</dbReference>
<dbReference type="InterPro" id="IPR003594">
    <property type="entry name" value="HATPase_dom"/>
</dbReference>
<dbReference type="SUPFAM" id="SSF47384">
    <property type="entry name" value="Homodimeric domain of signal transducing histidine kinase"/>
    <property type="match status" value="1"/>
</dbReference>
<comment type="caution">
    <text evidence="12">The sequence shown here is derived from an EMBL/GenBank/DDBJ whole genome shotgun (WGS) entry which is preliminary data.</text>
</comment>
<dbReference type="Gene3D" id="3.30.565.10">
    <property type="entry name" value="Histidine kinase-like ATPase, C-terminal domain"/>
    <property type="match status" value="1"/>
</dbReference>